<reference evidence="1 2" key="1">
    <citation type="submission" date="2021-04" db="EMBL/GenBank/DDBJ databases">
        <authorList>
            <person name="De Guttry C."/>
            <person name="Zahm M."/>
            <person name="Klopp C."/>
            <person name="Cabau C."/>
            <person name="Louis A."/>
            <person name="Berthelot C."/>
            <person name="Parey E."/>
            <person name="Roest Crollius H."/>
            <person name="Montfort J."/>
            <person name="Robinson-Rechavi M."/>
            <person name="Bucao C."/>
            <person name="Bouchez O."/>
            <person name="Gislard M."/>
            <person name="Lluch J."/>
            <person name="Milhes M."/>
            <person name="Lampietro C."/>
            <person name="Lopez Roques C."/>
            <person name="Donnadieu C."/>
            <person name="Braasch I."/>
            <person name="Desvignes T."/>
            <person name="Postlethwait J."/>
            <person name="Bobe J."/>
            <person name="Wedekind C."/>
            <person name="Guiguen Y."/>
        </authorList>
    </citation>
    <scope>NUCLEOTIDE SEQUENCE [LARGE SCALE GENOMIC DNA]</scope>
    <source>
        <strain evidence="1">Cs_M1</strain>
        <tissue evidence="1">Blood</tissue>
    </source>
</reference>
<name>A0AAN8MGR1_9TELE</name>
<sequence>MNMHTHQRNGRCSLLVPIREATVRSIKLRILITKRPIGVFSLSSLYSNSHLLSKLFFRDCIFKYCDMPGWVSLLFTDSFNSTIIYLVFAVHAAQIAGSSDCRLCNLKQSTALKKRKRKEANDPLWLNHAFWCSSLF</sequence>
<accession>A0AAN8MGR1</accession>
<dbReference type="AlphaFoldDB" id="A0AAN8MGR1"/>
<comment type="caution">
    <text evidence="1">The sequence shown here is derived from an EMBL/GenBank/DDBJ whole genome shotgun (WGS) entry which is preliminary data.</text>
</comment>
<protein>
    <submittedName>
        <fullName evidence="1">Uncharacterized protein</fullName>
    </submittedName>
</protein>
<dbReference type="EMBL" id="JAGTTL010000010">
    <property type="protein sequence ID" value="KAK6316996.1"/>
    <property type="molecule type" value="Genomic_DNA"/>
</dbReference>
<evidence type="ECO:0000313" key="1">
    <source>
        <dbReference type="EMBL" id="KAK6316996.1"/>
    </source>
</evidence>
<organism evidence="1 2">
    <name type="scientific">Coregonus suidteri</name>
    <dbReference type="NCBI Taxonomy" id="861788"/>
    <lineage>
        <taxon>Eukaryota</taxon>
        <taxon>Metazoa</taxon>
        <taxon>Chordata</taxon>
        <taxon>Craniata</taxon>
        <taxon>Vertebrata</taxon>
        <taxon>Euteleostomi</taxon>
        <taxon>Actinopterygii</taxon>
        <taxon>Neopterygii</taxon>
        <taxon>Teleostei</taxon>
        <taxon>Protacanthopterygii</taxon>
        <taxon>Salmoniformes</taxon>
        <taxon>Salmonidae</taxon>
        <taxon>Coregoninae</taxon>
        <taxon>Coregonus</taxon>
    </lineage>
</organism>
<gene>
    <name evidence="1" type="ORF">J4Q44_G00123960</name>
</gene>
<proteinExistence type="predicted"/>
<evidence type="ECO:0000313" key="2">
    <source>
        <dbReference type="Proteomes" id="UP001356427"/>
    </source>
</evidence>
<keyword evidence="2" id="KW-1185">Reference proteome</keyword>
<dbReference type="Proteomes" id="UP001356427">
    <property type="component" value="Unassembled WGS sequence"/>
</dbReference>